<evidence type="ECO:0000313" key="2">
    <source>
        <dbReference type="EMBL" id="GAA0748928.1"/>
    </source>
</evidence>
<feature type="region of interest" description="Disordered" evidence="1">
    <location>
        <begin position="1"/>
        <end position="25"/>
    </location>
</feature>
<organism evidence="2 3">
    <name type="scientific">Ideonella azotifigens</name>
    <dbReference type="NCBI Taxonomy" id="513160"/>
    <lineage>
        <taxon>Bacteria</taxon>
        <taxon>Pseudomonadati</taxon>
        <taxon>Pseudomonadota</taxon>
        <taxon>Betaproteobacteria</taxon>
        <taxon>Burkholderiales</taxon>
        <taxon>Sphaerotilaceae</taxon>
        <taxon>Ideonella</taxon>
    </lineage>
</organism>
<dbReference type="EMBL" id="BAAAEW010000008">
    <property type="protein sequence ID" value="GAA0748928.1"/>
    <property type="molecule type" value="Genomic_DNA"/>
</dbReference>
<evidence type="ECO:0000256" key="1">
    <source>
        <dbReference type="SAM" id="MobiDB-lite"/>
    </source>
</evidence>
<sequence length="62" mass="6606">MTIASPARPQPRPATPSVLSRARGLQAAQTTLAPMLARFDEGHDARDLREAATLLAALKRGI</sequence>
<gene>
    <name evidence="2" type="ORF">GCM10009107_19120</name>
</gene>
<protein>
    <submittedName>
        <fullName evidence="2">Uncharacterized protein</fullName>
    </submittedName>
</protein>
<proteinExistence type="predicted"/>
<keyword evidence="3" id="KW-1185">Reference proteome</keyword>
<comment type="caution">
    <text evidence="2">The sequence shown here is derived from an EMBL/GenBank/DDBJ whole genome shotgun (WGS) entry which is preliminary data.</text>
</comment>
<dbReference type="Proteomes" id="UP001500279">
    <property type="component" value="Unassembled WGS sequence"/>
</dbReference>
<name>A0ABN1JYM7_9BURK</name>
<dbReference type="RefSeq" id="WP_231011363.1">
    <property type="nucleotide sequence ID" value="NZ_BAAAEW010000008.1"/>
</dbReference>
<accession>A0ABN1JYM7</accession>
<evidence type="ECO:0000313" key="3">
    <source>
        <dbReference type="Proteomes" id="UP001500279"/>
    </source>
</evidence>
<reference evidence="2 3" key="1">
    <citation type="journal article" date="2019" name="Int. J. Syst. Evol. Microbiol.">
        <title>The Global Catalogue of Microorganisms (GCM) 10K type strain sequencing project: providing services to taxonomists for standard genome sequencing and annotation.</title>
        <authorList>
            <consortium name="The Broad Institute Genomics Platform"/>
            <consortium name="The Broad Institute Genome Sequencing Center for Infectious Disease"/>
            <person name="Wu L."/>
            <person name="Ma J."/>
        </authorList>
    </citation>
    <scope>NUCLEOTIDE SEQUENCE [LARGE SCALE GENOMIC DNA]</scope>
    <source>
        <strain evidence="2 3">JCM 15503</strain>
    </source>
</reference>